<feature type="region of interest" description="Disordered" evidence="5">
    <location>
        <begin position="464"/>
        <end position="524"/>
    </location>
</feature>
<evidence type="ECO:0000313" key="8">
    <source>
        <dbReference type="Proteomes" id="UP000007879"/>
    </source>
</evidence>
<dbReference type="InterPro" id="IPR013083">
    <property type="entry name" value="Znf_RING/FYVE/PHD"/>
</dbReference>
<dbReference type="PROSITE" id="PS00518">
    <property type="entry name" value="ZF_RING_1"/>
    <property type="match status" value="1"/>
</dbReference>
<organism evidence="7">
    <name type="scientific">Amphimedon queenslandica</name>
    <name type="common">Sponge</name>
    <dbReference type="NCBI Taxonomy" id="400682"/>
    <lineage>
        <taxon>Eukaryota</taxon>
        <taxon>Metazoa</taxon>
        <taxon>Porifera</taxon>
        <taxon>Demospongiae</taxon>
        <taxon>Heteroscleromorpha</taxon>
        <taxon>Haplosclerida</taxon>
        <taxon>Niphatidae</taxon>
        <taxon>Amphimedon</taxon>
    </lineage>
</organism>
<name>A0A1X7V0B8_AMPQE</name>
<dbReference type="EnsemblMetazoa" id="XM_011405196.2">
    <property type="protein sequence ID" value="XP_011403498.1"/>
    <property type="gene ID" value="LOC105312498"/>
</dbReference>
<accession>A0A1X7V0B8</accession>
<feature type="domain" description="RING-type" evidence="6">
    <location>
        <begin position="26"/>
        <end position="65"/>
    </location>
</feature>
<feature type="compositionally biased region" description="Low complexity" evidence="5">
    <location>
        <begin position="343"/>
        <end position="360"/>
    </location>
</feature>
<feature type="compositionally biased region" description="Polar residues" evidence="5">
    <location>
        <begin position="396"/>
        <end position="411"/>
    </location>
</feature>
<dbReference type="CDD" id="cd16574">
    <property type="entry name" value="RING-HC_Topors"/>
    <property type="match status" value="1"/>
</dbReference>
<keyword evidence="1" id="KW-0479">Metal-binding</keyword>
<keyword evidence="3" id="KW-0862">Zinc</keyword>
<dbReference type="PANTHER" id="PTHR47177">
    <property type="entry name" value="F18C1.6 PROTEIN"/>
    <property type="match status" value="1"/>
</dbReference>
<feature type="compositionally biased region" description="Acidic residues" evidence="5">
    <location>
        <begin position="374"/>
        <end position="384"/>
    </location>
</feature>
<evidence type="ECO:0000256" key="5">
    <source>
        <dbReference type="SAM" id="MobiDB-lite"/>
    </source>
</evidence>
<evidence type="ECO:0000256" key="4">
    <source>
        <dbReference type="PROSITE-ProRule" id="PRU00175"/>
    </source>
</evidence>
<dbReference type="STRING" id="400682.A0A1X7V0B8"/>
<dbReference type="PANTHER" id="PTHR47177:SF3">
    <property type="entry name" value="F18C1.6 PROTEIN"/>
    <property type="match status" value="1"/>
</dbReference>
<proteinExistence type="predicted"/>
<dbReference type="KEGG" id="aqu:105312498"/>
<evidence type="ECO:0000256" key="1">
    <source>
        <dbReference type="ARBA" id="ARBA00022723"/>
    </source>
</evidence>
<dbReference type="GO" id="GO:0008270">
    <property type="term" value="F:zinc ion binding"/>
    <property type="evidence" value="ECO:0007669"/>
    <property type="project" value="UniProtKB-KW"/>
</dbReference>
<dbReference type="OrthoDB" id="1935339at2759"/>
<sequence>MAPKKKARKGVEMAPIQDKNESIKKCVICLDVVTVRGKIPVCDHQFCYTCIHEWSKTTNTCPLCKKRFRCITKISEASPPHLIRISDKDQTEHYHEEGDDFNAFNFSDDSEYDEPNDSLADFIVNDSSYDEEDQSILSSFASPPTVRRGWQQRINFRITSTVNTRARRNQTHGLPSIEVLFSPPVTRNRSRETQLLLDFETISSSSPLPSSSREQDSLFSPIVTRGHSRTNNRVLSSSPSPHDDSSPNSTESESNFVNSSNSNSSIAHVSSSPDRPSRSHLSITSDATNSDNTDTDLPLSNPSSSLSRNAAIRLPLGRLRPLRPVIERIKLRESDNGTRLTESSSGVVSLSVGTSTPSSPCSLTHSSVNVIEESPVETEGEREEEERVTSDEDTTQPLSTPNSSQEVNTHQHSSKRRSTHSILPLCPLASNSLSLSPINSEPFIIKRRAKSRIINDSTSDDEAIEELPNRKRTRRQVKSSPPKWLSSRKQRGAIDGNIRRTRRRGNRRRTQASDSGTDYNPFDF</sequence>
<dbReference type="SUPFAM" id="SSF57850">
    <property type="entry name" value="RING/U-box"/>
    <property type="match status" value="1"/>
</dbReference>
<feature type="region of interest" description="Disordered" evidence="5">
    <location>
        <begin position="203"/>
        <end position="306"/>
    </location>
</feature>
<dbReference type="EnsemblMetazoa" id="Aqu2.1.33675_001">
    <property type="protein sequence ID" value="Aqu2.1.33675_001"/>
    <property type="gene ID" value="Aqu2.1.33675"/>
</dbReference>
<dbReference type="PROSITE" id="PS50089">
    <property type="entry name" value="ZF_RING_2"/>
    <property type="match status" value="1"/>
</dbReference>
<reference evidence="7" key="2">
    <citation type="submission" date="2017-05" db="UniProtKB">
        <authorList>
            <consortium name="EnsemblMetazoa"/>
        </authorList>
    </citation>
    <scope>IDENTIFICATION</scope>
</reference>
<dbReference type="Proteomes" id="UP000007879">
    <property type="component" value="Unassembled WGS sequence"/>
</dbReference>
<dbReference type="SMART" id="SM00184">
    <property type="entry name" value="RING"/>
    <property type="match status" value="1"/>
</dbReference>
<evidence type="ECO:0000256" key="2">
    <source>
        <dbReference type="ARBA" id="ARBA00022771"/>
    </source>
</evidence>
<dbReference type="InParanoid" id="A0A1X7V0B8"/>
<keyword evidence="2 4" id="KW-0863">Zinc-finger</keyword>
<reference evidence="8" key="1">
    <citation type="journal article" date="2010" name="Nature">
        <title>The Amphimedon queenslandica genome and the evolution of animal complexity.</title>
        <authorList>
            <person name="Srivastava M."/>
            <person name="Simakov O."/>
            <person name="Chapman J."/>
            <person name="Fahey B."/>
            <person name="Gauthier M.E."/>
            <person name="Mitros T."/>
            <person name="Richards G.S."/>
            <person name="Conaco C."/>
            <person name="Dacre M."/>
            <person name="Hellsten U."/>
            <person name="Larroux C."/>
            <person name="Putnam N.H."/>
            <person name="Stanke M."/>
            <person name="Adamska M."/>
            <person name="Darling A."/>
            <person name="Degnan S.M."/>
            <person name="Oakley T.H."/>
            <person name="Plachetzki D.C."/>
            <person name="Zhai Y."/>
            <person name="Adamski M."/>
            <person name="Calcino A."/>
            <person name="Cummins S.F."/>
            <person name="Goodstein D.M."/>
            <person name="Harris C."/>
            <person name="Jackson D.J."/>
            <person name="Leys S.P."/>
            <person name="Shu S."/>
            <person name="Woodcroft B.J."/>
            <person name="Vervoort M."/>
            <person name="Kosik K.S."/>
            <person name="Manning G."/>
            <person name="Degnan B.M."/>
            <person name="Rokhsar D.S."/>
        </authorList>
    </citation>
    <scope>NUCLEOTIDE SEQUENCE [LARGE SCALE GENOMIC DNA]</scope>
</reference>
<evidence type="ECO:0000259" key="6">
    <source>
        <dbReference type="PROSITE" id="PS50089"/>
    </source>
</evidence>
<evidence type="ECO:0000313" key="7">
    <source>
        <dbReference type="EnsemblMetazoa" id="Aqu2.1.33675_001"/>
    </source>
</evidence>
<dbReference type="InterPro" id="IPR058746">
    <property type="entry name" value="Znf_RING-type_Topors"/>
</dbReference>
<feature type="compositionally biased region" description="Basic residues" evidence="5">
    <location>
        <begin position="499"/>
        <end position="510"/>
    </location>
</feature>
<dbReference type="AlphaFoldDB" id="A0A1X7V0B8"/>
<feature type="compositionally biased region" description="Low complexity" evidence="5">
    <location>
        <begin position="284"/>
        <end position="306"/>
    </location>
</feature>
<dbReference type="eggNOG" id="KOG4430">
    <property type="taxonomic scope" value="Eukaryota"/>
</dbReference>
<protein>
    <recommendedName>
        <fullName evidence="6">RING-type domain-containing protein</fullName>
    </recommendedName>
</protein>
<dbReference type="Gene3D" id="3.30.40.10">
    <property type="entry name" value="Zinc/RING finger domain, C3HC4 (zinc finger)"/>
    <property type="match status" value="1"/>
</dbReference>
<feature type="region of interest" description="Disordered" evidence="5">
    <location>
        <begin position="335"/>
        <end position="420"/>
    </location>
</feature>
<dbReference type="InterPro" id="IPR001841">
    <property type="entry name" value="Znf_RING"/>
</dbReference>
<gene>
    <name evidence="7" type="primary">105312498</name>
</gene>
<dbReference type="Pfam" id="PF13639">
    <property type="entry name" value="zf-RING_2"/>
    <property type="match status" value="1"/>
</dbReference>
<keyword evidence="8" id="KW-1185">Reference proteome</keyword>
<feature type="compositionally biased region" description="Low complexity" evidence="5">
    <location>
        <begin position="203"/>
        <end position="212"/>
    </location>
</feature>
<feature type="compositionally biased region" description="Low complexity" evidence="5">
    <location>
        <begin position="236"/>
        <end position="272"/>
    </location>
</feature>
<evidence type="ECO:0000256" key="3">
    <source>
        <dbReference type="ARBA" id="ARBA00022833"/>
    </source>
</evidence>
<dbReference type="InterPro" id="IPR017907">
    <property type="entry name" value="Znf_RING_CS"/>
</dbReference>